<dbReference type="SUPFAM" id="SSF51182">
    <property type="entry name" value="RmlC-like cupins"/>
    <property type="match status" value="1"/>
</dbReference>
<dbReference type="GO" id="GO:0008697">
    <property type="term" value="F:4-deoxy-L-threo-5-hexosulose-uronate ketol-isomerase activity"/>
    <property type="evidence" value="ECO:0007669"/>
    <property type="project" value="UniProtKB-EC"/>
</dbReference>
<comment type="pathway">
    <text evidence="6">Glycan metabolism; pectin degradation; 2-dehydro-3-deoxy-D-gluconate from pectin: step 4/5.</text>
</comment>
<evidence type="ECO:0000256" key="5">
    <source>
        <dbReference type="ARBA" id="ARBA00023235"/>
    </source>
</evidence>
<comment type="catalytic activity">
    <reaction evidence="1 6">
        <text>5-dehydro-4-deoxy-D-glucuronate = 3-deoxy-D-glycero-2,5-hexodiulosonate</text>
        <dbReference type="Rhea" id="RHEA:23896"/>
        <dbReference type="ChEBI" id="CHEBI:17117"/>
        <dbReference type="ChEBI" id="CHEBI:29071"/>
        <dbReference type="EC" id="5.3.1.17"/>
    </reaction>
</comment>
<dbReference type="PANTHER" id="PTHR38461:SF1">
    <property type="entry name" value="4-DEOXY-L-THREO-5-HEXOSULOSE-URONATE KETOL-ISOMERASE"/>
    <property type="match status" value="1"/>
</dbReference>
<evidence type="ECO:0000313" key="8">
    <source>
        <dbReference type="Proteomes" id="UP001595906"/>
    </source>
</evidence>
<feature type="binding site" evidence="6">
    <location>
        <position position="249"/>
    </location>
    <ligand>
        <name>Zn(2+)</name>
        <dbReference type="ChEBI" id="CHEBI:29105"/>
    </ligand>
</feature>
<dbReference type="Pfam" id="PF04962">
    <property type="entry name" value="KduI"/>
    <property type="match status" value="1"/>
</dbReference>
<dbReference type="InterPro" id="IPR027449">
    <property type="entry name" value="KduI_N"/>
</dbReference>
<keyword evidence="8" id="KW-1185">Reference proteome</keyword>
<dbReference type="CDD" id="cd20491">
    <property type="entry name" value="cupin_KduI_C"/>
    <property type="match status" value="1"/>
</dbReference>
<keyword evidence="5 6" id="KW-0413">Isomerase</keyword>
<dbReference type="HAMAP" id="MF_00687">
    <property type="entry name" value="KduI"/>
    <property type="match status" value="1"/>
</dbReference>
<evidence type="ECO:0000313" key="7">
    <source>
        <dbReference type="EMBL" id="MFC4231552.1"/>
    </source>
</evidence>
<evidence type="ECO:0000256" key="1">
    <source>
        <dbReference type="ARBA" id="ARBA00000552"/>
    </source>
</evidence>
<organism evidence="7 8">
    <name type="scientific">Parasediminibacterium paludis</name>
    <dbReference type="NCBI Taxonomy" id="908966"/>
    <lineage>
        <taxon>Bacteria</taxon>
        <taxon>Pseudomonadati</taxon>
        <taxon>Bacteroidota</taxon>
        <taxon>Chitinophagia</taxon>
        <taxon>Chitinophagales</taxon>
        <taxon>Chitinophagaceae</taxon>
        <taxon>Parasediminibacterium</taxon>
    </lineage>
</organism>
<dbReference type="InterPro" id="IPR011051">
    <property type="entry name" value="RmlC_Cupin_sf"/>
</dbReference>
<evidence type="ECO:0000256" key="3">
    <source>
        <dbReference type="ARBA" id="ARBA00022723"/>
    </source>
</evidence>
<comment type="function">
    <text evidence="6">Catalyzes the isomerization of 5-dehydro-4-deoxy-D-glucuronate to 3-deoxy-D-glycero-2,5-hexodiulosonate.</text>
</comment>
<dbReference type="InterPro" id="IPR014710">
    <property type="entry name" value="RmlC-like_jellyroll"/>
</dbReference>
<dbReference type="RefSeq" id="WP_379013067.1">
    <property type="nucleotide sequence ID" value="NZ_JBHSDC010000009.1"/>
</dbReference>
<dbReference type="CDD" id="cd20294">
    <property type="entry name" value="cupin_KduI_N"/>
    <property type="match status" value="1"/>
</dbReference>
<evidence type="ECO:0000256" key="6">
    <source>
        <dbReference type="HAMAP-Rule" id="MF_00687"/>
    </source>
</evidence>
<dbReference type="InterPro" id="IPR021120">
    <property type="entry name" value="KduI/IolB_isomerase"/>
</dbReference>
<feature type="binding site" evidence="6">
    <location>
        <position position="200"/>
    </location>
    <ligand>
        <name>Zn(2+)</name>
        <dbReference type="ChEBI" id="CHEBI:29105"/>
    </ligand>
</feature>
<reference evidence="8" key="1">
    <citation type="journal article" date="2019" name="Int. J. Syst. Evol. Microbiol.">
        <title>The Global Catalogue of Microorganisms (GCM) 10K type strain sequencing project: providing services to taxonomists for standard genome sequencing and annotation.</title>
        <authorList>
            <consortium name="The Broad Institute Genomics Platform"/>
            <consortium name="The Broad Institute Genome Sequencing Center for Infectious Disease"/>
            <person name="Wu L."/>
            <person name="Ma J."/>
        </authorList>
    </citation>
    <scope>NUCLEOTIDE SEQUENCE [LARGE SCALE GENOMIC DNA]</scope>
    <source>
        <strain evidence="8">CECT 8010</strain>
    </source>
</reference>
<feature type="binding site" evidence="6">
    <location>
        <position position="207"/>
    </location>
    <ligand>
        <name>Zn(2+)</name>
        <dbReference type="ChEBI" id="CHEBI:29105"/>
    </ligand>
</feature>
<feature type="binding site" evidence="6">
    <location>
        <position position="202"/>
    </location>
    <ligand>
        <name>Zn(2+)</name>
        <dbReference type="ChEBI" id="CHEBI:29105"/>
    </ligand>
</feature>
<dbReference type="PIRSF" id="PIRSF006625">
    <property type="entry name" value="KduI"/>
    <property type="match status" value="1"/>
</dbReference>
<comment type="caution">
    <text evidence="7">The sequence shown here is derived from an EMBL/GenBank/DDBJ whole genome shotgun (WGS) entry which is preliminary data.</text>
</comment>
<dbReference type="Gene3D" id="2.60.120.520">
    <property type="entry name" value="pectin degrading enzyme 5-keto 4- deoxyuronate isomerase, domain 1"/>
    <property type="match status" value="1"/>
</dbReference>
<dbReference type="NCBIfam" id="NF002091">
    <property type="entry name" value="PRK00924.1"/>
    <property type="match status" value="1"/>
</dbReference>
<sequence>MSATSLKTLHSVHYNDAKHYTTQQLREQFLLSGLEKDGAIELIYMHYDRMVAGIAKPTSSALSLPTYINLKSDYFLERREIGIINTGSGKGTVIADGTSYNLSKYDCLYIGKGVKEVTFASDNASEPAIFFLLSTPAHQTYPTTLTTIAESTVLELGAKETCNERSLCKYIHNDGIQSCQLVMGITMIKSGSVWNSVPPHTHDRRSEVYFYFDVKEDQRVFHMMGEPQETRHLIVANNDAIVSASWGVHFGCGTGNYSFIWAMAGENKEFTDMDATPIATLK</sequence>
<dbReference type="EMBL" id="JBHSDC010000009">
    <property type="protein sequence ID" value="MFC4231552.1"/>
    <property type="molecule type" value="Genomic_DNA"/>
</dbReference>
<evidence type="ECO:0000256" key="2">
    <source>
        <dbReference type="ARBA" id="ARBA00008086"/>
    </source>
</evidence>
<dbReference type="PANTHER" id="PTHR38461">
    <property type="entry name" value="4-DEOXY-L-THREO-5-HEXOSULOSE-URONATE KETOL-ISOMERASE"/>
    <property type="match status" value="1"/>
</dbReference>
<name>A0ABV8PU92_9BACT</name>
<proteinExistence type="inferred from homology"/>
<protein>
    <recommendedName>
        <fullName evidence="6">4-deoxy-L-threo-5-hexosulose-uronate ketol-isomerase</fullName>
        <ecNumber evidence="6">5.3.1.17</ecNumber>
    </recommendedName>
    <alternativeName>
        <fullName evidence="6">5-keto-4-deoxyuronate isomerase</fullName>
    </alternativeName>
    <alternativeName>
        <fullName evidence="6">DKI isomerase</fullName>
    </alternativeName>
</protein>
<dbReference type="InterPro" id="IPR007045">
    <property type="entry name" value="KduI"/>
</dbReference>
<keyword evidence="4 6" id="KW-0862">Zinc</keyword>
<comment type="similarity">
    <text evidence="2 6">Belongs to the KduI family.</text>
</comment>
<dbReference type="Proteomes" id="UP001595906">
    <property type="component" value="Unassembled WGS sequence"/>
</dbReference>
<evidence type="ECO:0000256" key="4">
    <source>
        <dbReference type="ARBA" id="ARBA00022833"/>
    </source>
</evidence>
<keyword evidence="3 6" id="KW-0479">Metal-binding</keyword>
<comment type="cofactor">
    <cofactor evidence="6">
        <name>Zn(2+)</name>
        <dbReference type="ChEBI" id="CHEBI:29105"/>
    </cofactor>
    <text evidence="6">Binds 1 zinc ion per subunit.</text>
</comment>
<dbReference type="EC" id="5.3.1.17" evidence="6"/>
<dbReference type="Gene3D" id="2.60.120.10">
    <property type="entry name" value="Jelly Rolls"/>
    <property type="match status" value="1"/>
</dbReference>
<accession>A0ABV8PU92</accession>
<gene>
    <name evidence="6 7" type="primary">kduI</name>
    <name evidence="7" type="ORF">ACFOW1_06610</name>
</gene>